<evidence type="ECO:0000313" key="4">
    <source>
        <dbReference type="Proteomes" id="UP000184536"/>
    </source>
</evidence>
<dbReference type="Gene3D" id="3.40.50.620">
    <property type="entry name" value="HUPs"/>
    <property type="match status" value="1"/>
</dbReference>
<evidence type="ECO:0000256" key="1">
    <source>
        <dbReference type="PIRSR" id="PIRSR006661-1"/>
    </source>
</evidence>
<evidence type="ECO:0000313" key="3">
    <source>
        <dbReference type="EMBL" id="SHJ70053.1"/>
    </source>
</evidence>
<dbReference type="InterPro" id="IPR005232">
    <property type="entry name" value="LarE"/>
</dbReference>
<dbReference type="InterPro" id="IPR022310">
    <property type="entry name" value="NAD/GMP_synthase"/>
</dbReference>
<dbReference type="AlphaFoldDB" id="A0A1M6LFP4"/>
<proteinExistence type="predicted"/>
<dbReference type="CDD" id="cd01990">
    <property type="entry name" value="LarE-like"/>
    <property type="match status" value="1"/>
</dbReference>
<name>A0A1M6LFP4_9FIRM</name>
<protein>
    <recommendedName>
        <fullName evidence="2">NAD/GMP synthase domain-containing protein</fullName>
    </recommendedName>
</protein>
<dbReference type="InterPro" id="IPR014729">
    <property type="entry name" value="Rossmann-like_a/b/a_fold"/>
</dbReference>
<dbReference type="NCBIfam" id="TIGR00268">
    <property type="entry name" value="ATP-dependent sacrificial sulfur transferase LarE"/>
    <property type="match status" value="1"/>
</dbReference>
<sequence length="266" mass="30349">MQKKYNRLVEIIKDMESVVVAFSGGVDSTLLLKVAQDTLGDRVIAVTITSPFHAKWEETEARELAVKIGAKHIMLPKTLENGALKYNPVNRCYLCKKDVFSDIQDYAARNGYQWVADGTNQDDAADYRPGMQALRELNIRSPLLEAGMTKQEIRELSEKMGLTTWDKPPYACLLTRIPYGQEIKEEDLQRVDQAESYLMSLGFRQVRVRLHGNMGRIEVAKEEFAEILKIHKLEQINQVFKELGFQYAALDLEGYRTGKMNDGIVR</sequence>
<reference evidence="4" key="1">
    <citation type="submission" date="2016-11" db="EMBL/GenBank/DDBJ databases">
        <authorList>
            <person name="Varghese N."/>
            <person name="Submissions S."/>
        </authorList>
    </citation>
    <scope>NUCLEOTIDE SEQUENCE [LARGE SCALE GENOMIC DNA]</scope>
    <source>
        <strain evidence="4">DSM 17957</strain>
    </source>
</reference>
<dbReference type="GO" id="GO:0016783">
    <property type="term" value="F:sulfurtransferase activity"/>
    <property type="evidence" value="ECO:0007669"/>
    <property type="project" value="InterPro"/>
</dbReference>
<feature type="domain" description="NAD/GMP synthase" evidence="2">
    <location>
        <begin position="14"/>
        <end position="73"/>
    </location>
</feature>
<keyword evidence="4" id="KW-1185">Reference proteome</keyword>
<dbReference type="SUPFAM" id="SSF52402">
    <property type="entry name" value="Adenine nucleotide alpha hydrolases-like"/>
    <property type="match status" value="1"/>
</dbReference>
<dbReference type="Pfam" id="PF02540">
    <property type="entry name" value="NAD_synthase"/>
    <property type="match status" value="1"/>
</dbReference>
<gene>
    <name evidence="3" type="ORF">SAMN02745975_02667</name>
</gene>
<dbReference type="PANTHER" id="PTHR43169">
    <property type="entry name" value="EXSB FAMILY PROTEIN"/>
    <property type="match status" value="1"/>
</dbReference>
<dbReference type="OrthoDB" id="9776919at2"/>
<dbReference type="GO" id="GO:0006163">
    <property type="term" value="P:purine nucleotide metabolic process"/>
    <property type="evidence" value="ECO:0007669"/>
    <property type="project" value="UniProtKB-ARBA"/>
</dbReference>
<dbReference type="PANTHER" id="PTHR43169:SF2">
    <property type="entry name" value="NAD_GMP SYNTHASE DOMAIN-CONTAINING PROTEIN"/>
    <property type="match status" value="1"/>
</dbReference>
<evidence type="ECO:0000259" key="2">
    <source>
        <dbReference type="Pfam" id="PF02540"/>
    </source>
</evidence>
<dbReference type="InterPro" id="IPR052188">
    <property type="entry name" value="Ni-pincer_cofactor_biosynth"/>
</dbReference>
<feature type="active site" description="Nucleophile and sulfur donor" evidence="1">
    <location>
        <position position="172"/>
    </location>
</feature>
<dbReference type="Proteomes" id="UP000184536">
    <property type="component" value="Unassembled WGS sequence"/>
</dbReference>
<dbReference type="STRING" id="1121919.SAMN02745975_02667"/>
<organism evidence="3 4">
    <name type="scientific">Geosporobacter subterraneus DSM 17957</name>
    <dbReference type="NCBI Taxonomy" id="1121919"/>
    <lineage>
        <taxon>Bacteria</taxon>
        <taxon>Bacillati</taxon>
        <taxon>Bacillota</taxon>
        <taxon>Clostridia</taxon>
        <taxon>Peptostreptococcales</taxon>
        <taxon>Thermotaleaceae</taxon>
        <taxon>Geosporobacter</taxon>
    </lineage>
</organism>
<dbReference type="RefSeq" id="WP_110941755.1">
    <property type="nucleotide sequence ID" value="NZ_FQZV01000036.1"/>
</dbReference>
<accession>A0A1M6LFP4</accession>
<dbReference type="PIRSF" id="PIRSF006661">
    <property type="entry name" value="PP-lp_UCP006661"/>
    <property type="match status" value="1"/>
</dbReference>
<dbReference type="EMBL" id="FQZV01000036">
    <property type="protein sequence ID" value="SHJ70053.1"/>
    <property type="molecule type" value="Genomic_DNA"/>
</dbReference>